<evidence type="ECO:0000256" key="2">
    <source>
        <dbReference type="ARBA" id="ARBA00022801"/>
    </source>
</evidence>
<name>A0AAD5F3D2_PRUDU</name>
<evidence type="ECO:0000256" key="1">
    <source>
        <dbReference type="ARBA" id="ARBA00022741"/>
    </source>
</evidence>
<organism evidence="6 7">
    <name type="scientific">Prunus dulcis</name>
    <name type="common">Almond</name>
    <name type="synonym">Amygdalus dulcis</name>
    <dbReference type="NCBI Taxonomy" id="3755"/>
    <lineage>
        <taxon>Eukaryota</taxon>
        <taxon>Viridiplantae</taxon>
        <taxon>Streptophyta</taxon>
        <taxon>Embryophyta</taxon>
        <taxon>Tracheophyta</taxon>
        <taxon>Spermatophyta</taxon>
        <taxon>Magnoliopsida</taxon>
        <taxon>eudicotyledons</taxon>
        <taxon>Gunneridae</taxon>
        <taxon>Pentapetalae</taxon>
        <taxon>rosids</taxon>
        <taxon>fabids</taxon>
        <taxon>Rosales</taxon>
        <taxon>Rosaceae</taxon>
        <taxon>Amygdaloideae</taxon>
        <taxon>Amygdaleae</taxon>
        <taxon>Prunus</taxon>
    </lineage>
</organism>
<keyword evidence="7" id="KW-1185">Reference proteome</keyword>
<dbReference type="GO" id="GO:0016787">
    <property type="term" value="F:hydrolase activity"/>
    <property type="evidence" value="ECO:0007669"/>
    <property type="project" value="UniProtKB-KW"/>
</dbReference>
<dbReference type="Gene3D" id="3.40.50.300">
    <property type="entry name" value="P-loop containing nucleotide triphosphate hydrolases"/>
    <property type="match status" value="1"/>
</dbReference>
<sequence length="501" mass="56636">MADFDEEEAQFKDIKDSFHDISPNSYPLVITFHKFLMMLDGTLGNSYFERFLDATKLTHTVNCKVQLTKKLDASRVFTEIISHIKGGLGAMEAGDGKLNRDDYVQLSEGRVSNLSKQKREAIYDIFQAYEKMKMENGEFDLGDFVIDLHRRLMHEKYGGDQMDFVYIDEVQDLTVSQFALFKHMCINNTEEGFIFSGDTAQTIARGIDFRFQDLRHLFHKKFVSESRSNKLEERKEKGKLSKIFHLTQNFRTHAGILKLSQSIIDLICYFFPHSIDVSDPETSLIYGEAPVLLEYGENENPIIKIFGNSATGSGNIVGFGAEQVILVRDDGTKKDVSTFVGKHALVLTIVECKGLEFQRAGDTYWERRSKAAGLKAIADRIRTSQPEEANSILREAAEIFDAIGKADSAARCFSDLGEYEKAARIYLDKCGVPDLERAGECFFLAGCYKDAADVYARGNYFSKCLTVCAKGKLFQMGLQSIKYWKQHAIEGGVVARSCRNR</sequence>
<dbReference type="EMBL" id="JAJFAZ020000001">
    <property type="protein sequence ID" value="KAI5351767.1"/>
    <property type="molecule type" value="Genomic_DNA"/>
</dbReference>
<evidence type="ECO:0000259" key="5">
    <source>
        <dbReference type="Pfam" id="PF00580"/>
    </source>
</evidence>
<proteinExistence type="predicted"/>
<evidence type="ECO:0000313" key="6">
    <source>
        <dbReference type="EMBL" id="KAI5351767.1"/>
    </source>
</evidence>
<dbReference type="PANTHER" id="PTHR21529">
    <property type="entry name" value="MAMMARY TURMOR VIRUS RECEPTOR HOMOLOG 1, 2 MTVR1, 2"/>
    <property type="match status" value="1"/>
</dbReference>
<protein>
    <recommendedName>
        <fullName evidence="5">UvrD-like helicase ATP-binding domain-containing protein</fullName>
    </recommendedName>
</protein>
<dbReference type="Pfam" id="PF00580">
    <property type="entry name" value="UvrD-helicase"/>
    <property type="match status" value="1"/>
</dbReference>
<dbReference type="PANTHER" id="PTHR21529:SF4">
    <property type="entry name" value="TPR AND ANKYRIN REPEAT-CONTAINING PROTEIN 1"/>
    <property type="match status" value="1"/>
</dbReference>
<feature type="domain" description="UvrD-like helicase ATP-binding" evidence="5">
    <location>
        <begin position="109"/>
        <end position="203"/>
    </location>
</feature>
<dbReference type="GO" id="GO:0004386">
    <property type="term" value="F:helicase activity"/>
    <property type="evidence" value="ECO:0007669"/>
    <property type="project" value="UniProtKB-KW"/>
</dbReference>
<keyword evidence="1" id="KW-0547">Nucleotide-binding</keyword>
<gene>
    <name evidence="6" type="ORF">L3X38_004658</name>
</gene>
<keyword evidence="3" id="KW-0347">Helicase</keyword>
<dbReference type="SUPFAM" id="SSF52540">
    <property type="entry name" value="P-loop containing nucleoside triphosphate hydrolases"/>
    <property type="match status" value="1"/>
</dbReference>
<comment type="caution">
    <text evidence="6">The sequence shown here is derived from an EMBL/GenBank/DDBJ whole genome shotgun (WGS) entry which is preliminary data.</text>
</comment>
<keyword evidence="4" id="KW-0067">ATP-binding</keyword>
<dbReference type="AlphaFoldDB" id="A0AAD5F3D2"/>
<evidence type="ECO:0000256" key="3">
    <source>
        <dbReference type="ARBA" id="ARBA00022806"/>
    </source>
</evidence>
<dbReference type="Proteomes" id="UP001054821">
    <property type="component" value="Chromosome 1"/>
</dbReference>
<dbReference type="GO" id="GO:0005524">
    <property type="term" value="F:ATP binding"/>
    <property type="evidence" value="ECO:0007669"/>
    <property type="project" value="UniProtKB-KW"/>
</dbReference>
<reference evidence="6 7" key="1">
    <citation type="journal article" date="2022" name="G3 (Bethesda)">
        <title>Whole-genome sequence and methylome profiling of the almond [Prunus dulcis (Mill.) D.A. Webb] cultivar 'Nonpareil'.</title>
        <authorList>
            <person name="D'Amico-Willman K.M."/>
            <person name="Ouma W.Z."/>
            <person name="Meulia T."/>
            <person name="Sideli G.M."/>
            <person name="Gradziel T.M."/>
            <person name="Fresnedo-Ramirez J."/>
        </authorList>
    </citation>
    <scope>NUCLEOTIDE SEQUENCE [LARGE SCALE GENOMIC DNA]</scope>
    <source>
        <strain evidence="6">Clone GOH B32 T37-40</strain>
    </source>
</reference>
<keyword evidence="2" id="KW-0378">Hydrolase</keyword>
<evidence type="ECO:0000313" key="7">
    <source>
        <dbReference type="Proteomes" id="UP001054821"/>
    </source>
</evidence>
<dbReference type="InterPro" id="IPR027417">
    <property type="entry name" value="P-loop_NTPase"/>
</dbReference>
<accession>A0AAD5F3D2</accession>
<dbReference type="InterPro" id="IPR039904">
    <property type="entry name" value="TRANK1"/>
</dbReference>
<evidence type="ECO:0000256" key="4">
    <source>
        <dbReference type="ARBA" id="ARBA00022840"/>
    </source>
</evidence>
<dbReference type="InterPro" id="IPR014016">
    <property type="entry name" value="UvrD-like_ATP-bd"/>
</dbReference>